<evidence type="ECO:0000256" key="1">
    <source>
        <dbReference type="ARBA" id="ARBA00004970"/>
    </source>
</evidence>
<dbReference type="InterPro" id="IPR010140">
    <property type="entry name" value="Histidinol_P_phosphatase_HisJ"/>
</dbReference>
<evidence type="ECO:0000313" key="11">
    <source>
        <dbReference type="Proteomes" id="UP001642501"/>
    </source>
</evidence>
<accession>A0ABP0E215</accession>
<keyword evidence="4 8" id="KW-0028">Amino-acid biosynthesis</keyword>
<keyword evidence="6 8" id="KW-0368">Histidine biosynthesis</keyword>
<evidence type="ECO:0000256" key="3">
    <source>
        <dbReference type="ARBA" id="ARBA00013085"/>
    </source>
</evidence>
<dbReference type="InterPro" id="IPR004013">
    <property type="entry name" value="PHP_dom"/>
</dbReference>
<dbReference type="NCBIfam" id="TIGR01856">
    <property type="entry name" value="hisJ_fam"/>
    <property type="match status" value="1"/>
</dbReference>
<dbReference type="Proteomes" id="UP001642501">
    <property type="component" value="Unassembled WGS sequence"/>
</dbReference>
<dbReference type="CDD" id="cd12110">
    <property type="entry name" value="PHP_HisPPase_Hisj_like"/>
    <property type="match status" value="1"/>
</dbReference>
<comment type="pathway">
    <text evidence="1 8">Amino-acid biosynthesis; L-histidine biosynthesis; L-histidine from 5-phospho-alpha-D-ribose 1-diphosphate: step 8/9.</text>
</comment>
<evidence type="ECO:0000259" key="9">
    <source>
        <dbReference type="Pfam" id="PF02811"/>
    </source>
</evidence>
<dbReference type="EC" id="3.1.3.15" evidence="3 8"/>
<evidence type="ECO:0000313" key="10">
    <source>
        <dbReference type="EMBL" id="CAK7273331.1"/>
    </source>
</evidence>
<dbReference type="SUPFAM" id="SSF89550">
    <property type="entry name" value="PHP domain-like"/>
    <property type="match status" value="1"/>
</dbReference>
<evidence type="ECO:0000256" key="2">
    <source>
        <dbReference type="ARBA" id="ARBA00009152"/>
    </source>
</evidence>
<dbReference type="PANTHER" id="PTHR21039:SF0">
    <property type="entry name" value="HISTIDINOL-PHOSPHATASE"/>
    <property type="match status" value="1"/>
</dbReference>
<evidence type="ECO:0000256" key="4">
    <source>
        <dbReference type="ARBA" id="ARBA00022605"/>
    </source>
</evidence>
<dbReference type="EMBL" id="CAWUOM010000130">
    <property type="protein sequence ID" value="CAK7273331.1"/>
    <property type="molecule type" value="Genomic_DNA"/>
</dbReference>
<gene>
    <name evidence="10" type="ORF">SEPCBS57363_005598</name>
</gene>
<comment type="similarity">
    <text evidence="2 8">Belongs to the PHP hydrolase family. HisK subfamily.</text>
</comment>
<name>A0ABP0E215_9PEZI</name>
<evidence type="ECO:0000256" key="6">
    <source>
        <dbReference type="ARBA" id="ARBA00023102"/>
    </source>
</evidence>
<dbReference type="InterPro" id="IPR016195">
    <property type="entry name" value="Pol/histidinol_Pase-like"/>
</dbReference>
<comment type="caution">
    <text evidence="10">The sequence shown here is derived from an EMBL/GenBank/DDBJ whole genome shotgun (WGS) entry which is preliminary data.</text>
</comment>
<dbReference type="PANTHER" id="PTHR21039">
    <property type="entry name" value="HISTIDINOL PHOSPHATASE-RELATED"/>
    <property type="match status" value="1"/>
</dbReference>
<organism evidence="10 11">
    <name type="scientific">Sporothrix epigloea</name>
    <dbReference type="NCBI Taxonomy" id="1892477"/>
    <lineage>
        <taxon>Eukaryota</taxon>
        <taxon>Fungi</taxon>
        <taxon>Dikarya</taxon>
        <taxon>Ascomycota</taxon>
        <taxon>Pezizomycotina</taxon>
        <taxon>Sordariomycetes</taxon>
        <taxon>Sordariomycetidae</taxon>
        <taxon>Ophiostomatales</taxon>
        <taxon>Ophiostomataceae</taxon>
        <taxon>Sporothrix</taxon>
    </lineage>
</organism>
<reference evidence="10 11" key="1">
    <citation type="submission" date="2024-01" db="EMBL/GenBank/DDBJ databases">
        <authorList>
            <person name="Allen C."/>
            <person name="Tagirdzhanova G."/>
        </authorList>
    </citation>
    <scope>NUCLEOTIDE SEQUENCE [LARGE SCALE GENOMIC DNA]</scope>
    <source>
        <strain evidence="10 11">CBS 573.63</strain>
    </source>
</reference>
<evidence type="ECO:0000256" key="8">
    <source>
        <dbReference type="RuleBase" id="RU366003"/>
    </source>
</evidence>
<keyword evidence="11" id="KW-1185">Reference proteome</keyword>
<proteinExistence type="inferred from homology"/>
<comment type="catalytic activity">
    <reaction evidence="7 8">
        <text>L-histidinol phosphate + H2O = L-histidinol + phosphate</text>
        <dbReference type="Rhea" id="RHEA:14465"/>
        <dbReference type="ChEBI" id="CHEBI:15377"/>
        <dbReference type="ChEBI" id="CHEBI:43474"/>
        <dbReference type="ChEBI" id="CHEBI:57699"/>
        <dbReference type="ChEBI" id="CHEBI:57980"/>
        <dbReference type="EC" id="3.1.3.15"/>
    </reaction>
</comment>
<keyword evidence="5 8" id="KW-0378">Hydrolase</keyword>
<evidence type="ECO:0000256" key="5">
    <source>
        <dbReference type="ARBA" id="ARBA00022801"/>
    </source>
</evidence>
<feature type="domain" description="PHP" evidence="9">
    <location>
        <begin position="5"/>
        <end position="245"/>
    </location>
</feature>
<evidence type="ECO:0000256" key="7">
    <source>
        <dbReference type="ARBA" id="ARBA00049158"/>
    </source>
</evidence>
<dbReference type="Gene3D" id="3.20.20.140">
    <property type="entry name" value="Metal-dependent hydrolases"/>
    <property type="match status" value="1"/>
</dbReference>
<dbReference type="Pfam" id="PF02811">
    <property type="entry name" value="PHP"/>
    <property type="match status" value="1"/>
</dbReference>
<protein>
    <recommendedName>
        <fullName evidence="3 8">Histidinol-phosphatase</fullName>
        <shortName evidence="8">HolPase</shortName>
        <ecNumber evidence="3 8">3.1.3.15</ecNumber>
    </recommendedName>
</protein>
<sequence>MAFTMHSHSGQFCGHAVDSLEQVVQRAIALGFHTLGLTEHMPRSHVEDLYPEERGDGTDLDSKLADLATRYDAYLLEAVRLRDAYADRIHILVGFEGEWIHGAGVDDTSIKALATHPEVDYFIGSVHHVGSRGTPIDYDKAMFQTAVSAAAAKAAMAAGATTAEATLGVDPEVYLYADYYDQQLEMLQKLKPCIVGHFDLVRLLSADPSRDPATAKGLNTLVWPKIQRNLEFVASYGGWLECNTAALRKGLAEPYPGRSVAEAWLKLGGKFTMSDDSHGTGHVATNYFRGLSYLKSLGVEEVWTLERRPGRTSADGQRTRGKLVEKSVTLDEFEASLRL</sequence>